<protein>
    <submittedName>
        <fullName evidence="2">Uncharacterized protein</fullName>
    </submittedName>
</protein>
<dbReference type="InParanoid" id="A0A1Z5JMJ6"/>
<dbReference type="Gene3D" id="1.20.120.1630">
    <property type="match status" value="1"/>
</dbReference>
<dbReference type="OrthoDB" id="201504at2759"/>
<dbReference type="PANTHER" id="PTHR32251">
    <property type="entry name" value="3-OXO-5-ALPHA-STEROID 4-DEHYDROGENASE"/>
    <property type="match status" value="1"/>
</dbReference>
<gene>
    <name evidence="2" type="ORF">FisN_12Lh090</name>
</gene>
<evidence type="ECO:0000256" key="1">
    <source>
        <dbReference type="SAM" id="Phobius"/>
    </source>
</evidence>
<dbReference type="PROSITE" id="PS50244">
    <property type="entry name" value="S5A_REDUCTASE"/>
    <property type="match status" value="1"/>
</dbReference>
<dbReference type="Pfam" id="PF06966">
    <property type="entry name" value="DUF1295"/>
    <property type="match status" value="1"/>
</dbReference>
<feature type="transmembrane region" description="Helical" evidence="1">
    <location>
        <begin position="157"/>
        <end position="175"/>
    </location>
</feature>
<keyword evidence="1" id="KW-0812">Transmembrane</keyword>
<proteinExistence type="predicted"/>
<name>A0A1Z5JMJ6_FISSO</name>
<feature type="transmembrane region" description="Helical" evidence="1">
    <location>
        <begin position="240"/>
        <end position="263"/>
    </location>
</feature>
<dbReference type="AlphaFoldDB" id="A0A1Z5JMJ6"/>
<accession>A0A1Z5JMJ6</accession>
<dbReference type="GO" id="GO:0016020">
    <property type="term" value="C:membrane"/>
    <property type="evidence" value="ECO:0007669"/>
    <property type="project" value="TreeGrafter"/>
</dbReference>
<dbReference type="EMBL" id="BDSP01000087">
    <property type="protein sequence ID" value="GAX15204.1"/>
    <property type="molecule type" value="Genomic_DNA"/>
</dbReference>
<comment type="caution">
    <text evidence="2">The sequence shown here is derived from an EMBL/GenBank/DDBJ whole genome shotgun (WGS) entry which is preliminary data.</text>
</comment>
<evidence type="ECO:0000313" key="3">
    <source>
        <dbReference type="Proteomes" id="UP000198406"/>
    </source>
</evidence>
<keyword evidence="1" id="KW-1133">Transmembrane helix</keyword>
<feature type="transmembrane region" description="Helical" evidence="1">
    <location>
        <begin position="211"/>
        <end position="228"/>
    </location>
</feature>
<feature type="transmembrane region" description="Helical" evidence="1">
    <location>
        <begin position="87"/>
        <end position="106"/>
    </location>
</feature>
<organism evidence="2 3">
    <name type="scientific">Fistulifera solaris</name>
    <name type="common">Oleaginous diatom</name>
    <dbReference type="NCBI Taxonomy" id="1519565"/>
    <lineage>
        <taxon>Eukaryota</taxon>
        <taxon>Sar</taxon>
        <taxon>Stramenopiles</taxon>
        <taxon>Ochrophyta</taxon>
        <taxon>Bacillariophyta</taxon>
        <taxon>Bacillariophyceae</taxon>
        <taxon>Bacillariophycidae</taxon>
        <taxon>Naviculales</taxon>
        <taxon>Naviculaceae</taxon>
        <taxon>Fistulifera</taxon>
    </lineage>
</organism>
<reference evidence="2 3" key="1">
    <citation type="journal article" date="2015" name="Plant Cell">
        <title>Oil accumulation by the oleaginous diatom Fistulifera solaris as revealed by the genome and transcriptome.</title>
        <authorList>
            <person name="Tanaka T."/>
            <person name="Maeda Y."/>
            <person name="Veluchamy A."/>
            <person name="Tanaka M."/>
            <person name="Abida H."/>
            <person name="Marechal E."/>
            <person name="Bowler C."/>
            <person name="Muto M."/>
            <person name="Sunaga Y."/>
            <person name="Tanaka M."/>
            <person name="Yoshino T."/>
            <person name="Taniguchi T."/>
            <person name="Fukuda Y."/>
            <person name="Nemoto M."/>
            <person name="Matsumoto M."/>
            <person name="Wong P.S."/>
            <person name="Aburatani S."/>
            <person name="Fujibuchi W."/>
        </authorList>
    </citation>
    <scope>NUCLEOTIDE SEQUENCE [LARGE SCALE GENOMIC DNA]</scope>
    <source>
        <strain evidence="2 3">JPCC DA0580</strain>
    </source>
</reference>
<keyword evidence="1" id="KW-0472">Membrane</keyword>
<evidence type="ECO:0000313" key="2">
    <source>
        <dbReference type="EMBL" id="GAX15204.1"/>
    </source>
</evidence>
<dbReference type="InterPro" id="IPR010721">
    <property type="entry name" value="UstE-like"/>
</dbReference>
<dbReference type="Proteomes" id="UP000198406">
    <property type="component" value="Unassembled WGS sequence"/>
</dbReference>
<dbReference type="PANTHER" id="PTHR32251:SF17">
    <property type="entry name" value="STEROID 5-ALPHA REDUCTASE C-TERMINAL DOMAIN-CONTAINING PROTEIN"/>
    <property type="match status" value="1"/>
</dbReference>
<sequence>MALRKTRAGRTSSIVLPRGGGQQQLRHMATTLHGSIFWKSQGILLGANFLGYLLSGVSSYHYHVDLLGTGAFAAVAAFTFRRSPVSSLAVMLWSIKLASFLLFRVVHHGGRDSRLNDTLADPVSASGFWIISWLWGVLVSLPHCLGAASVTARSNAWQNAGLVLFAVGWMMETVADYQKWMFKQQYASSTVPYCNVGLWSWSQHPNWCGNLLLWFGIWMMNAPCLIAPQAKHIVAKYGRLLLSCLGPLFLFALFHGQATGWILPSALEATKQKYGYGTDSEYTNYVNRTPLLFPWV</sequence>
<feature type="transmembrane region" description="Helical" evidence="1">
    <location>
        <begin position="126"/>
        <end position="145"/>
    </location>
</feature>
<keyword evidence="3" id="KW-1185">Reference proteome</keyword>